<dbReference type="SMART" id="SM00671">
    <property type="entry name" value="SEL1"/>
    <property type="match status" value="8"/>
</dbReference>
<dbReference type="PROSITE" id="PS50005">
    <property type="entry name" value="TPR"/>
    <property type="match status" value="1"/>
</dbReference>
<dbReference type="Gene3D" id="1.25.40.10">
    <property type="entry name" value="Tetratricopeptide repeat domain"/>
    <property type="match status" value="8"/>
</dbReference>
<dbReference type="EMBL" id="AUZM01000018">
    <property type="protein sequence ID" value="ERT07777.1"/>
    <property type="molecule type" value="Genomic_DNA"/>
</dbReference>
<feature type="domain" description="CHAT" evidence="3">
    <location>
        <begin position="1365"/>
        <end position="1627"/>
    </location>
</feature>
<dbReference type="Pfam" id="PF13424">
    <property type="entry name" value="TPR_12"/>
    <property type="match status" value="2"/>
</dbReference>
<organism evidence="4 5">
    <name type="scientific">Lyngbya aestuarii BL J</name>
    <dbReference type="NCBI Taxonomy" id="1348334"/>
    <lineage>
        <taxon>Bacteria</taxon>
        <taxon>Bacillati</taxon>
        <taxon>Cyanobacteriota</taxon>
        <taxon>Cyanophyceae</taxon>
        <taxon>Oscillatoriophycideae</taxon>
        <taxon>Oscillatoriales</taxon>
        <taxon>Microcoleaceae</taxon>
        <taxon>Lyngbya</taxon>
    </lineage>
</organism>
<comment type="caution">
    <text evidence="4">The sequence shown here is derived from an EMBL/GenBank/DDBJ whole genome shotgun (WGS) entry which is preliminary data.</text>
</comment>
<evidence type="ECO:0000256" key="2">
    <source>
        <dbReference type="SAM" id="MobiDB-lite"/>
    </source>
</evidence>
<proteinExistence type="predicted"/>
<dbReference type="InterPro" id="IPR006597">
    <property type="entry name" value="Sel1-like"/>
</dbReference>
<dbReference type="SMART" id="SM00028">
    <property type="entry name" value="TPR"/>
    <property type="match status" value="18"/>
</dbReference>
<evidence type="ECO:0000313" key="4">
    <source>
        <dbReference type="EMBL" id="ERT07777.1"/>
    </source>
</evidence>
<feature type="compositionally biased region" description="Low complexity" evidence="2">
    <location>
        <begin position="1350"/>
        <end position="1365"/>
    </location>
</feature>
<dbReference type="Pfam" id="PF12770">
    <property type="entry name" value="CHAT"/>
    <property type="match status" value="1"/>
</dbReference>
<dbReference type="Proteomes" id="UP000017127">
    <property type="component" value="Unassembled WGS sequence"/>
</dbReference>
<evidence type="ECO:0000259" key="3">
    <source>
        <dbReference type="Pfam" id="PF12770"/>
    </source>
</evidence>
<dbReference type="InterPro" id="IPR011990">
    <property type="entry name" value="TPR-like_helical_dom_sf"/>
</dbReference>
<dbReference type="Pfam" id="PF13181">
    <property type="entry name" value="TPR_8"/>
    <property type="match status" value="2"/>
</dbReference>
<dbReference type="PANTHER" id="PTHR10098:SF108">
    <property type="entry name" value="TETRATRICOPEPTIDE REPEAT PROTEIN 28"/>
    <property type="match status" value="1"/>
</dbReference>
<name>U7QKG1_9CYAN</name>
<dbReference type="PATRIC" id="fig|1348334.3.peg.2226"/>
<dbReference type="Pfam" id="PF13374">
    <property type="entry name" value="TPR_10"/>
    <property type="match status" value="1"/>
</dbReference>
<dbReference type="RefSeq" id="WP_023066093.1">
    <property type="nucleotide sequence ID" value="NZ_AUZM01000018.1"/>
</dbReference>
<sequence length="1629" mass="187359">MDEAYTQKIKELLEIGRDKYNEGDWENSIASFSELYQLSNRAKDWVYVSFAAAWLGCAYWKKGDFDSAQNYFQERFNWAQVLDDFSAKWEVLNWMAELAEKQENLEEAIDYYQGQLILVRLQNISADFEIKIVDRIGRLYFSRKNYALAIDYLRRSLILAEELSWEKWRASNLYILADCYRFLENWAGAADYYREAATVYRTAEETEQWALKAWENVKQVCREMGDLTGAIAAEENRLEVFRQREDRSNQFFSLYGLGSLFWESREYSRAREYFLLALKMGKQLHAEATEEAQQLIWAKNQMGNAEYMLGRVEEAMGRVEEAVGSYGRAMEFYQQANNQEWVGFSQQKWEQLKGRWLASQGQGYLDFLVEVLEAVRNSKGNAETVYSLLEANLDKLDDGFILALRTYIEGTLSKLESAQKGFISQVIFDFISLIQDFPQGSKVTNIEIAIAGYEAMETIFTRESDPKNWAAIQNNLGLAYRNRIRDDKAENIEKAIAAYNLALEVYTKKDFPLWWAATQYNLGGAYRNRIRDDKAENIEKAIAAYNLALEVYTKKDFPKNWATTQNNLGIAYSERIRDNKAENIEKAIHAYQLALSVRTREDFPIEWAETQNNLGNAYLDRIRDDKAENIENAIAAHQQALSVYTKKDFPTQWATTQNNLGNAYLYRIRDDKAKNIENAIAAYKLALEIRTREAFPVDWAMTQNNLGLAYCDRILGDKAENIENAIATYNLALEVYTKEDFPMNWAGTKSNLGGAYLYRIRDDKAKNIEKAIATYNLALEVYTKEDFPIEWAMTQNNLGTAYGDRIRNDKAENIEKAIAAYKLALSVSTREDYPVDWAATQNNLGNAYSYRILGDKAENIEKAIATYNLALEVYTKEDFPIEWAMTQNNLGTAYGDRIRNDKAENIEKAIATYNLALEVYTREDYPVDWAATQNNLGNAYLYRIRDNKAENIEEAIHAYQQALLVYTLEADPIQCLRTSSNLGYLHFTQGKWQPAIAVYQQAITAVELIRSLSQDDDRRQKIIEEAIDVYMNIVQCFVNLQQYEKAVEYAERSRSRMIAELMASKDLYPNAEIPAQLLEKYYGLQQRLSHLRRSNSDDSNKQLATAKNWVDRRDSGEVEKQNLAEIEQVEKERQRLWREIRKSDPILAGQLQVDPLSIDQMRALIKDEETAILSFYTTNDDTYIFIVGRQNVQLFTCEGQGIKALHYWIFDNWLEPYIDYRNKENLEWRNNMGEFLQQLAQRLQLNQLINQHLSGIKELIIVPHLFLHQIPFAALPVNISPPPLNKGGYEDSVFPLNKGGNLDPVSPFLRGTEGGSTRATEGGSTRGTEGGSTRGFEESRLSIPSKKKTTPSPATKKPQTPQTQPTYLSDIFRLRVVPSCQILNYCDSRNKNTNSPQMGIVENATGDLIFTGYECQNLAQMFQVPKDFRLQYQQATVSNYHELTKQVQFLHSSHHASANLINPMESKLHLFDGEVTLGDVFTWRLPKLTDVFLSCCETNLTVSKLNDDILTIAAGFLSAGAQSVVSTLWAVNDFATALFCLFYYQHRQNPNYTRPQALYQAQIDLRNLTGRGLNDKYKSQLSAHLQKIKTEENQSQIQEMSVHLAWLCQQDYPFINPYYWAGFVSQGLQ</sequence>
<reference evidence="4 5" key="1">
    <citation type="journal article" date="2013" name="Front. Microbiol.">
        <title>Comparative genomic analyses of the cyanobacterium, Lyngbya aestuarii BL J, a powerful hydrogen producer.</title>
        <authorList>
            <person name="Kothari A."/>
            <person name="Vaughn M."/>
            <person name="Garcia-Pichel F."/>
        </authorList>
    </citation>
    <scope>NUCLEOTIDE SEQUENCE [LARGE SCALE GENOMIC DNA]</scope>
    <source>
        <strain evidence="4 5">BL J</strain>
    </source>
</reference>
<accession>U7QKG1</accession>
<keyword evidence="5" id="KW-1185">Reference proteome</keyword>
<evidence type="ECO:0000256" key="1">
    <source>
        <dbReference type="PROSITE-ProRule" id="PRU00339"/>
    </source>
</evidence>
<evidence type="ECO:0000313" key="5">
    <source>
        <dbReference type="Proteomes" id="UP000017127"/>
    </source>
</evidence>
<gene>
    <name evidence="4" type="ORF">M595_2293</name>
</gene>
<feature type="repeat" description="TPR" evidence="1">
    <location>
        <begin position="130"/>
        <end position="163"/>
    </location>
</feature>
<dbReference type="InterPro" id="IPR019734">
    <property type="entry name" value="TPR_rpt"/>
</dbReference>
<dbReference type="SUPFAM" id="SSF48452">
    <property type="entry name" value="TPR-like"/>
    <property type="match status" value="6"/>
</dbReference>
<protein>
    <submittedName>
        <fullName evidence="4">SRP19 family protein</fullName>
    </submittedName>
</protein>
<dbReference type="PANTHER" id="PTHR10098">
    <property type="entry name" value="RAPSYN-RELATED"/>
    <property type="match status" value="1"/>
</dbReference>
<feature type="region of interest" description="Disordered" evidence="2">
    <location>
        <begin position="1304"/>
        <end position="1365"/>
    </location>
</feature>
<dbReference type="InterPro" id="IPR024983">
    <property type="entry name" value="CHAT_dom"/>
</dbReference>
<feature type="compositionally biased region" description="Gly residues" evidence="2">
    <location>
        <begin position="1324"/>
        <end position="1333"/>
    </location>
</feature>
<dbReference type="OrthoDB" id="433986at2"/>
<keyword evidence="1" id="KW-0802">TPR repeat</keyword>